<keyword evidence="6 7" id="KW-0472">Membrane</keyword>
<keyword evidence="3" id="KW-1003">Cell membrane</keyword>
<feature type="transmembrane region" description="Helical" evidence="7">
    <location>
        <begin position="314"/>
        <end position="334"/>
    </location>
</feature>
<dbReference type="Gene3D" id="1.10.3720.10">
    <property type="entry name" value="MetI-like"/>
    <property type="match status" value="1"/>
</dbReference>
<evidence type="ECO:0000259" key="8">
    <source>
        <dbReference type="PROSITE" id="PS50928"/>
    </source>
</evidence>
<dbReference type="PANTHER" id="PTHR30193">
    <property type="entry name" value="ABC TRANSPORTER PERMEASE PROTEIN"/>
    <property type="match status" value="1"/>
</dbReference>
<feature type="domain" description="ABC transmembrane type-1" evidence="8">
    <location>
        <begin position="115"/>
        <end position="335"/>
    </location>
</feature>
<name>A0A5J4LDH2_9ACTN</name>
<dbReference type="AlphaFoldDB" id="A0A5J4LDH2"/>
<feature type="transmembrane region" description="Helical" evidence="7">
    <location>
        <begin position="148"/>
        <end position="169"/>
    </location>
</feature>
<dbReference type="CDD" id="cd06261">
    <property type="entry name" value="TM_PBP2"/>
    <property type="match status" value="1"/>
</dbReference>
<feature type="transmembrane region" description="Helical" evidence="7">
    <location>
        <begin position="204"/>
        <end position="227"/>
    </location>
</feature>
<evidence type="ECO:0000256" key="3">
    <source>
        <dbReference type="ARBA" id="ARBA00022475"/>
    </source>
</evidence>
<proteinExistence type="inferred from homology"/>
<evidence type="ECO:0000256" key="7">
    <source>
        <dbReference type="RuleBase" id="RU363032"/>
    </source>
</evidence>
<feature type="transmembrane region" description="Helical" evidence="7">
    <location>
        <begin position="260"/>
        <end position="279"/>
    </location>
</feature>
<keyword evidence="4 7" id="KW-0812">Transmembrane</keyword>
<evidence type="ECO:0000256" key="6">
    <source>
        <dbReference type="ARBA" id="ARBA00023136"/>
    </source>
</evidence>
<dbReference type="EMBL" id="BLAG01000006">
    <property type="protein sequence ID" value="GES29406.1"/>
    <property type="molecule type" value="Genomic_DNA"/>
</dbReference>
<reference evidence="9 10" key="1">
    <citation type="submission" date="2019-10" db="EMBL/GenBank/DDBJ databases">
        <title>Whole genome shotgun sequence of Streptomyces angustmyceticus NBRC 3934.</title>
        <authorList>
            <person name="Hosoyama A."/>
            <person name="Ichikawa N."/>
            <person name="Kimura A."/>
            <person name="Kitahashi Y."/>
            <person name="Komaki H."/>
            <person name="Uohara A."/>
        </authorList>
    </citation>
    <scope>NUCLEOTIDE SEQUENCE [LARGE SCALE GENOMIC DNA]</scope>
    <source>
        <strain evidence="9 10">NBRC 3934</strain>
    </source>
</reference>
<comment type="similarity">
    <text evidence="7">Belongs to the binding-protein-dependent transport system permease family.</text>
</comment>
<dbReference type="GO" id="GO:0055085">
    <property type="term" value="P:transmembrane transport"/>
    <property type="evidence" value="ECO:0007669"/>
    <property type="project" value="InterPro"/>
</dbReference>
<dbReference type="InterPro" id="IPR051393">
    <property type="entry name" value="ABC_transporter_permease"/>
</dbReference>
<evidence type="ECO:0000256" key="1">
    <source>
        <dbReference type="ARBA" id="ARBA00004651"/>
    </source>
</evidence>
<evidence type="ECO:0000256" key="4">
    <source>
        <dbReference type="ARBA" id="ARBA00022692"/>
    </source>
</evidence>
<keyword evidence="2 7" id="KW-0813">Transport</keyword>
<evidence type="ECO:0000313" key="9">
    <source>
        <dbReference type="EMBL" id="GES29406.1"/>
    </source>
</evidence>
<dbReference type="InterPro" id="IPR000515">
    <property type="entry name" value="MetI-like"/>
</dbReference>
<protein>
    <submittedName>
        <fullName evidence="9">Sugar ABC transporter permease</fullName>
    </submittedName>
</protein>
<comment type="caution">
    <text evidence="9">The sequence shown here is derived from an EMBL/GenBank/DDBJ whole genome shotgun (WGS) entry which is preliminary data.</text>
</comment>
<dbReference type="Pfam" id="PF00528">
    <property type="entry name" value="BPD_transp_1"/>
    <property type="match status" value="1"/>
</dbReference>
<feature type="transmembrane region" description="Helical" evidence="7">
    <location>
        <begin position="109"/>
        <end position="136"/>
    </location>
</feature>
<dbReference type="PANTHER" id="PTHR30193:SF37">
    <property type="entry name" value="INNER MEMBRANE ABC TRANSPORTER PERMEASE PROTEIN YCJO"/>
    <property type="match status" value="1"/>
</dbReference>
<dbReference type="PROSITE" id="PS50928">
    <property type="entry name" value="ABC_TM1"/>
    <property type="match status" value="1"/>
</dbReference>
<evidence type="ECO:0000256" key="5">
    <source>
        <dbReference type="ARBA" id="ARBA00022989"/>
    </source>
</evidence>
<dbReference type="GO" id="GO:0005886">
    <property type="term" value="C:plasma membrane"/>
    <property type="evidence" value="ECO:0007669"/>
    <property type="project" value="UniProtKB-SubCell"/>
</dbReference>
<evidence type="ECO:0000313" key="10">
    <source>
        <dbReference type="Proteomes" id="UP000325598"/>
    </source>
</evidence>
<dbReference type="Proteomes" id="UP000325598">
    <property type="component" value="Unassembled WGS sequence"/>
</dbReference>
<evidence type="ECO:0000256" key="2">
    <source>
        <dbReference type="ARBA" id="ARBA00022448"/>
    </source>
</evidence>
<keyword evidence="5 7" id="KW-1133">Transmembrane helix</keyword>
<organism evidence="9 10">
    <name type="scientific">Streptomyces angustmyceticus</name>
    <dbReference type="NCBI Taxonomy" id="285578"/>
    <lineage>
        <taxon>Bacteria</taxon>
        <taxon>Bacillati</taxon>
        <taxon>Actinomycetota</taxon>
        <taxon>Actinomycetes</taxon>
        <taxon>Kitasatosporales</taxon>
        <taxon>Streptomycetaceae</taxon>
        <taxon>Streptomyces</taxon>
    </lineage>
</organism>
<dbReference type="SUPFAM" id="SSF161098">
    <property type="entry name" value="MetI-like"/>
    <property type="match status" value="1"/>
</dbReference>
<comment type="subcellular location">
    <subcellularLocation>
        <location evidence="1 7">Cell membrane</location>
        <topology evidence="1 7">Multi-pass membrane protein</topology>
    </subcellularLocation>
</comment>
<feature type="transmembrane region" description="Helical" evidence="7">
    <location>
        <begin position="53"/>
        <end position="74"/>
    </location>
</feature>
<sequence>MTADGTEKAVTETATETVTEAVTDVPAPRAVAAPGAGPRSLGARLLGPQRRNLWFWLFVGPFAIGLGLFTYVPLAWSVYLSFFDAHNTVSPAGSDFVGLGNYGAMLGDAAFLGSLGTFVLFTAFIVPATYVLSLALALMVNRLRFARAFFRSVFFLPTACSYVVAAVIWKLSIFNGVRFGLANTVLGWFGADQTAWLSTTDPPWYWLVIVTVRLWLQAGFYMILFLAGLQRISPQLYEAAAVDGARPGWQVLRHITLPQLRATSVAVVLLLVINAFQAFDEFYNLLSDARGYPPYARPPLVYLYYTALGRDQNLGLGSAGAVILALIIAVATVVQARWFGLGRKEE</sequence>
<keyword evidence="10" id="KW-1185">Reference proteome</keyword>
<dbReference type="InterPro" id="IPR035906">
    <property type="entry name" value="MetI-like_sf"/>
</dbReference>
<accession>A0A5J4LDH2</accession>
<gene>
    <name evidence="9" type="ORF">San01_18930</name>
</gene>